<feature type="DNA-binding region" description="Homeobox" evidence="1">
    <location>
        <begin position="32"/>
        <end position="91"/>
    </location>
</feature>
<protein>
    <submittedName>
        <fullName evidence="4">Homeobox protein HD-4</fullName>
    </submittedName>
</protein>
<dbReference type="SMART" id="SM00389">
    <property type="entry name" value="HOX"/>
    <property type="match status" value="1"/>
</dbReference>
<keyword evidence="1 2" id="KW-0238">DNA-binding</keyword>
<keyword evidence="1 2" id="KW-0371">Homeobox</keyword>
<dbReference type="Proteomes" id="UP000016927">
    <property type="component" value="Unassembled WGS sequence"/>
</dbReference>
<dbReference type="HOGENOM" id="CLU_128308_0_0_1"/>
<dbReference type="PROSITE" id="PS50071">
    <property type="entry name" value="HOMEOBOX_2"/>
    <property type="match status" value="1"/>
</dbReference>
<accession>R0KUR6</accession>
<gene>
    <name evidence="4" type="primary">HD4</name>
    <name evidence="4" type="ORF">NBO_49g0002</name>
</gene>
<reference evidence="4 5" key="1">
    <citation type="journal article" date="2013" name="BMC Genomics">
        <title>Comparative genomics of parasitic silkworm microsporidia reveal an association between genome expansion and host adaptation.</title>
        <authorList>
            <person name="Pan G."/>
            <person name="Xu J."/>
            <person name="Li T."/>
            <person name="Xia Q."/>
            <person name="Liu S.L."/>
            <person name="Zhang G."/>
            <person name="Li S."/>
            <person name="Li C."/>
            <person name="Liu H."/>
            <person name="Yang L."/>
            <person name="Liu T."/>
            <person name="Zhang X."/>
            <person name="Wu Z."/>
            <person name="Fan W."/>
            <person name="Dang X."/>
            <person name="Xiang H."/>
            <person name="Tao M."/>
            <person name="Li Y."/>
            <person name="Hu J."/>
            <person name="Li Z."/>
            <person name="Lin L."/>
            <person name="Luo J."/>
            <person name="Geng L."/>
            <person name="Wang L."/>
            <person name="Long M."/>
            <person name="Wan Y."/>
            <person name="He N."/>
            <person name="Zhang Z."/>
            <person name="Lu C."/>
            <person name="Keeling P.J."/>
            <person name="Wang J."/>
            <person name="Xiang Z."/>
            <person name="Zhou Z."/>
        </authorList>
    </citation>
    <scope>NUCLEOTIDE SEQUENCE [LARGE SCALE GENOMIC DNA]</scope>
    <source>
        <strain evidence="5">CQ1 / CVCC 102059</strain>
    </source>
</reference>
<dbReference type="Pfam" id="PF00046">
    <property type="entry name" value="Homeodomain"/>
    <property type="match status" value="1"/>
</dbReference>
<dbReference type="AlphaFoldDB" id="R0KUR6"/>
<dbReference type="GO" id="GO:0005634">
    <property type="term" value="C:nucleus"/>
    <property type="evidence" value="ECO:0007669"/>
    <property type="project" value="UniProtKB-SubCell"/>
</dbReference>
<evidence type="ECO:0000313" key="5">
    <source>
        <dbReference type="Proteomes" id="UP000016927"/>
    </source>
</evidence>
<dbReference type="OMA" id="PRWIMEG"/>
<dbReference type="OrthoDB" id="2194933at2759"/>
<evidence type="ECO:0000259" key="3">
    <source>
        <dbReference type="PROSITE" id="PS50071"/>
    </source>
</evidence>
<keyword evidence="1 2" id="KW-0539">Nucleus</keyword>
<proteinExistence type="predicted"/>
<name>R0KUR6_NOSB1</name>
<dbReference type="Gene3D" id="1.10.10.60">
    <property type="entry name" value="Homeodomain-like"/>
    <property type="match status" value="1"/>
</dbReference>
<organism evidence="4 5">
    <name type="scientific">Nosema bombycis (strain CQ1 / CVCC 102059)</name>
    <name type="common">Microsporidian parasite</name>
    <name type="synonym">Pebrine of silkworm</name>
    <dbReference type="NCBI Taxonomy" id="578461"/>
    <lineage>
        <taxon>Eukaryota</taxon>
        <taxon>Fungi</taxon>
        <taxon>Fungi incertae sedis</taxon>
        <taxon>Microsporidia</taxon>
        <taxon>Nosematidae</taxon>
        <taxon>Nosema</taxon>
    </lineage>
</organism>
<dbReference type="InterPro" id="IPR001356">
    <property type="entry name" value="HD"/>
</dbReference>
<comment type="subcellular location">
    <subcellularLocation>
        <location evidence="1 2">Nucleus</location>
    </subcellularLocation>
</comment>
<sequence length="124" mass="14617">MVGEDKIDEITSEALTGLLKLKRDPNYRNDSHTKAYRYKSSYQRNILLKVSEITSYPCSLTRKNLGILLNLNSRSVQIWFQNRRQTFRENESKRSNDNVNNFKNKEQTIPLNKLISFCLETNKK</sequence>
<evidence type="ECO:0000313" key="4">
    <source>
        <dbReference type="EMBL" id="EOB13947.1"/>
    </source>
</evidence>
<dbReference type="SUPFAM" id="SSF46689">
    <property type="entry name" value="Homeodomain-like"/>
    <property type="match status" value="1"/>
</dbReference>
<dbReference type="EMBL" id="KB908957">
    <property type="protein sequence ID" value="EOB13947.1"/>
    <property type="molecule type" value="Genomic_DNA"/>
</dbReference>
<dbReference type="STRING" id="578461.R0KUR6"/>
<evidence type="ECO:0000256" key="1">
    <source>
        <dbReference type="PROSITE-ProRule" id="PRU00108"/>
    </source>
</evidence>
<dbReference type="GO" id="GO:0003677">
    <property type="term" value="F:DNA binding"/>
    <property type="evidence" value="ECO:0007669"/>
    <property type="project" value="UniProtKB-UniRule"/>
</dbReference>
<dbReference type="InterPro" id="IPR009057">
    <property type="entry name" value="Homeodomain-like_sf"/>
</dbReference>
<keyword evidence="5" id="KW-1185">Reference proteome</keyword>
<evidence type="ECO:0000256" key="2">
    <source>
        <dbReference type="RuleBase" id="RU000682"/>
    </source>
</evidence>
<feature type="domain" description="Homeobox" evidence="3">
    <location>
        <begin position="30"/>
        <end position="90"/>
    </location>
</feature>
<dbReference type="VEuPathDB" id="MicrosporidiaDB:NBO_49g0002"/>
<dbReference type="CDD" id="cd00086">
    <property type="entry name" value="homeodomain"/>
    <property type="match status" value="1"/>
</dbReference>